<accession>A0A1H0FIW9</accession>
<feature type="non-terminal residue" evidence="1">
    <location>
        <position position="41"/>
    </location>
</feature>
<reference evidence="2" key="1">
    <citation type="submission" date="2016-10" db="EMBL/GenBank/DDBJ databases">
        <authorList>
            <person name="Varghese N."/>
            <person name="Submissions S."/>
        </authorList>
    </citation>
    <scope>NUCLEOTIDE SEQUENCE [LARGE SCALE GENOMIC DNA]</scope>
    <source>
        <strain evidence="2">DSM 27982</strain>
    </source>
</reference>
<dbReference type="AlphaFoldDB" id="A0A1H0FIW9"/>
<proteinExistence type="predicted"/>
<name>A0A1H0FIW9_9ACTO</name>
<gene>
    <name evidence="1" type="ORF">SAMN05216355_1304</name>
</gene>
<evidence type="ECO:0000313" key="2">
    <source>
        <dbReference type="Proteomes" id="UP000198541"/>
    </source>
</evidence>
<dbReference type="EMBL" id="FNIM01000030">
    <property type="protein sequence ID" value="SDN94728.1"/>
    <property type="molecule type" value="Genomic_DNA"/>
</dbReference>
<sequence length="41" mass="4212">MEQAWNIAWWLRGAGCGTHRLAKGVEGAAAVACVVEVEGGG</sequence>
<keyword evidence="2" id="KW-1185">Reference proteome</keyword>
<organism evidence="1 2">
    <name type="scientific">Actinomyces ruminicola</name>
    <dbReference type="NCBI Taxonomy" id="332524"/>
    <lineage>
        <taxon>Bacteria</taxon>
        <taxon>Bacillati</taxon>
        <taxon>Actinomycetota</taxon>
        <taxon>Actinomycetes</taxon>
        <taxon>Actinomycetales</taxon>
        <taxon>Actinomycetaceae</taxon>
        <taxon>Actinomyces</taxon>
    </lineage>
</organism>
<dbReference type="Proteomes" id="UP000198541">
    <property type="component" value="Unassembled WGS sequence"/>
</dbReference>
<evidence type="ECO:0000313" key="1">
    <source>
        <dbReference type="EMBL" id="SDN94728.1"/>
    </source>
</evidence>
<protein>
    <submittedName>
        <fullName evidence="1">Uncharacterized protein</fullName>
    </submittedName>
</protein>